<proteinExistence type="predicted"/>
<accession>A0A5Q0H256</accession>
<dbReference type="AlphaFoldDB" id="A0A5Q0H256"/>
<evidence type="ECO:0000313" key="3">
    <source>
        <dbReference type="Proteomes" id="UP000325787"/>
    </source>
</evidence>
<dbReference type="InterPro" id="IPR052897">
    <property type="entry name" value="Sec-Metab_Biosynth_Hydrolase"/>
</dbReference>
<dbReference type="EMBL" id="CP034550">
    <property type="protein sequence ID" value="QFZ20288.1"/>
    <property type="molecule type" value="Genomic_DNA"/>
</dbReference>
<feature type="domain" description="AB hydrolase-1" evidence="1">
    <location>
        <begin position="5"/>
        <end position="220"/>
    </location>
</feature>
<keyword evidence="2" id="KW-0378">Hydrolase</keyword>
<evidence type="ECO:0000313" key="2">
    <source>
        <dbReference type="EMBL" id="QFZ20288.1"/>
    </source>
</evidence>
<dbReference type="RefSeq" id="WP_033434275.1">
    <property type="nucleotide sequence ID" value="NZ_CP034550.1"/>
</dbReference>
<dbReference type="PANTHER" id="PTHR37017">
    <property type="entry name" value="AB HYDROLASE-1 DOMAIN-CONTAINING PROTEIN-RELATED"/>
    <property type="match status" value="1"/>
</dbReference>
<dbReference type="OrthoDB" id="9773549at2"/>
<keyword evidence="3" id="KW-1185">Reference proteome</keyword>
<dbReference type="InterPro" id="IPR029058">
    <property type="entry name" value="AB_hydrolase_fold"/>
</dbReference>
<organism evidence="2 3">
    <name type="scientific">Saccharothrix syringae</name>
    <name type="common">Nocardiopsis syringae</name>
    <dbReference type="NCBI Taxonomy" id="103733"/>
    <lineage>
        <taxon>Bacteria</taxon>
        <taxon>Bacillati</taxon>
        <taxon>Actinomycetota</taxon>
        <taxon>Actinomycetes</taxon>
        <taxon>Pseudonocardiales</taxon>
        <taxon>Pseudonocardiaceae</taxon>
        <taxon>Saccharothrix</taxon>
    </lineage>
</organism>
<dbReference type="Proteomes" id="UP000325787">
    <property type="component" value="Chromosome"/>
</dbReference>
<sequence length="232" mass="25035">MATYVLVPGAGGDAGFWRFVEPLLRRRGHDVVAADLPAADDSAGLAEYADAVVTAIGDRRDLVLVAHSLGAFTAPLVCERVPVDLLVLVAAMVPAPGEAPGDWWANTGQVQAEREVRQAHGLDPDAPWDLGFTFLHDVPAEVAAPLAAEGWPAQSGTPFGRPWPLGAWPDVPTRFLLCQDDRLFPAEFQRRVVKERLGITPDEMPGGHLPALARPAELVEWLERYRTGVSGQ</sequence>
<dbReference type="PANTHER" id="PTHR37017:SF11">
    <property type="entry name" value="ESTERASE_LIPASE_THIOESTERASE DOMAIN-CONTAINING PROTEIN"/>
    <property type="match status" value="1"/>
</dbReference>
<reference evidence="3" key="1">
    <citation type="journal article" date="2021" name="Curr. Microbiol.">
        <title>Complete genome of nocamycin-producing strain Saccharothrix syringae NRRL B-16468 reveals the biosynthetic potential for secondary metabolites.</title>
        <authorList>
            <person name="Mo X."/>
            <person name="Yang S."/>
        </authorList>
    </citation>
    <scope>NUCLEOTIDE SEQUENCE [LARGE SCALE GENOMIC DNA]</scope>
    <source>
        <strain evidence="3">ATCC 51364 / DSM 43886 / JCM 6844 / KCTC 9398 / NBRC 14523 / NRRL B-16468 / INA 2240</strain>
    </source>
</reference>
<name>A0A5Q0H256_SACSY</name>
<dbReference type="GO" id="GO:0016787">
    <property type="term" value="F:hydrolase activity"/>
    <property type="evidence" value="ECO:0007669"/>
    <property type="project" value="UniProtKB-KW"/>
</dbReference>
<gene>
    <name evidence="2" type="ORF">EKG83_25285</name>
</gene>
<dbReference type="Gene3D" id="3.40.50.1820">
    <property type="entry name" value="alpha/beta hydrolase"/>
    <property type="match status" value="1"/>
</dbReference>
<dbReference type="SUPFAM" id="SSF53474">
    <property type="entry name" value="alpha/beta-Hydrolases"/>
    <property type="match status" value="1"/>
</dbReference>
<evidence type="ECO:0000259" key="1">
    <source>
        <dbReference type="Pfam" id="PF12697"/>
    </source>
</evidence>
<dbReference type="KEGG" id="ssyi:EKG83_25285"/>
<protein>
    <submittedName>
        <fullName evidence="2">Alpha/beta fold hydrolase</fullName>
    </submittedName>
</protein>
<dbReference type="InterPro" id="IPR000073">
    <property type="entry name" value="AB_hydrolase_1"/>
</dbReference>
<dbReference type="Pfam" id="PF12697">
    <property type="entry name" value="Abhydrolase_6"/>
    <property type="match status" value="1"/>
</dbReference>